<feature type="compositionally biased region" description="Basic and acidic residues" evidence="5">
    <location>
        <begin position="33"/>
        <end position="44"/>
    </location>
</feature>
<dbReference type="AlphaFoldDB" id="A0A195EX94"/>
<dbReference type="SMART" id="SM00707">
    <property type="entry name" value="RPEL"/>
    <property type="match status" value="3"/>
</dbReference>
<proteinExistence type="inferred from homology"/>
<dbReference type="PANTHER" id="PTHR12751">
    <property type="entry name" value="PHOSPHATASE AND ACTIN REGULATOR PHACTR"/>
    <property type="match status" value="1"/>
</dbReference>
<dbReference type="PANTHER" id="PTHR12751:SF18">
    <property type="entry name" value="PHOSPHATASE AND ACTIN REGULATOR 1"/>
    <property type="match status" value="1"/>
</dbReference>
<organism evidence="6 7">
    <name type="scientific">Trachymyrmex septentrionalis</name>
    <dbReference type="NCBI Taxonomy" id="34720"/>
    <lineage>
        <taxon>Eukaryota</taxon>
        <taxon>Metazoa</taxon>
        <taxon>Ecdysozoa</taxon>
        <taxon>Arthropoda</taxon>
        <taxon>Hexapoda</taxon>
        <taxon>Insecta</taxon>
        <taxon>Pterygota</taxon>
        <taxon>Neoptera</taxon>
        <taxon>Endopterygota</taxon>
        <taxon>Hymenoptera</taxon>
        <taxon>Apocrita</taxon>
        <taxon>Aculeata</taxon>
        <taxon>Formicoidea</taxon>
        <taxon>Formicidae</taxon>
        <taxon>Myrmicinae</taxon>
        <taxon>Trachymyrmex</taxon>
    </lineage>
</organism>
<feature type="compositionally biased region" description="Basic and acidic residues" evidence="5">
    <location>
        <begin position="458"/>
        <end position="475"/>
    </location>
</feature>
<evidence type="ECO:0000256" key="4">
    <source>
        <dbReference type="PROSITE-ProRule" id="PRU00401"/>
    </source>
</evidence>
<dbReference type="InterPro" id="IPR004018">
    <property type="entry name" value="RPEL_repeat"/>
</dbReference>
<feature type="compositionally biased region" description="Polar residues" evidence="5">
    <location>
        <begin position="247"/>
        <end position="258"/>
    </location>
</feature>
<accession>A0A195EX94</accession>
<dbReference type="PROSITE" id="PS51073">
    <property type="entry name" value="RPEL"/>
    <property type="match status" value="3"/>
</dbReference>
<name>A0A195EX94_9HYME</name>
<dbReference type="Proteomes" id="UP000078541">
    <property type="component" value="Unassembled WGS sequence"/>
</dbReference>
<keyword evidence="2" id="KW-0677">Repeat</keyword>
<feature type="repeat" description="RPEL" evidence="4">
    <location>
        <begin position="403"/>
        <end position="428"/>
    </location>
</feature>
<evidence type="ECO:0000313" key="6">
    <source>
        <dbReference type="EMBL" id="KYN32522.1"/>
    </source>
</evidence>
<feature type="region of interest" description="Disordered" evidence="5">
    <location>
        <begin position="455"/>
        <end position="475"/>
    </location>
</feature>
<dbReference type="Gene3D" id="6.10.140.1750">
    <property type="match status" value="1"/>
</dbReference>
<keyword evidence="7" id="KW-1185">Reference proteome</keyword>
<keyword evidence="3" id="KW-0009">Actin-binding</keyword>
<evidence type="ECO:0000313" key="7">
    <source>
        <dbReference type="Proteomes" id="UP000078541"/>
    </source>
</evidence>
<dbReference type="EMBL" id="KQ981953">
    <property type="protein sequence ID" value="KYN32522.1"/>
    <property type="molecule type" value="Genomic_DNA"/>
</dbReference>
<sequence>MPSRCHRGAYVQFAQYRTNFRRQPVNGVSVIADEDKQPKKEKTEQNANGAISPSGGDGGGGGGEPQPANLGSATTVLAMPVPGPAPDAGDQQKPNRPNTLDARVVARRLILFDMDKGVLDQSADNQQVIERCYPLPPQNTLMLSELPEPPIPLSEIGPIPPPPMFSSPSPTLLARQRQIPLSDCEDEDEEDGDVDEEDDNMYLFRMSQPDPAIDTSRVEEIPAKEPKFHAVPLKSVLKKRGSGSGPGTPQNTPTQENRPLTLRQELHASFNSRPVRFGLALPCTLENKENARPYVIREDADGDSGDGQVLYRDDYDDEKILDLFAEGVLESVVIPEIRDAEWPLRRLTSESDDTMLSIWTASTMSIVCASIESAEHAPLLLHRSFSCSSIVEGRLAAKIARKESLSLKLALRPDRQELINRNILQLQTDNERQETKEAIGAKLIRRLSMRPTQEELEERNILKKQSPAEEKKQKEEKKRYLLRKLSFRPTVEELKEKKIIRFNDYIEVTQAHDYDRRADKPWTRLTPKDKAAIRKELNEFKSSEMAVHEDSRHLTRYLMLYEFNSGTTLKAHLAPSQHFAKMNTKYMQSCKNQIRAHTI</sequence>
<dbReference type="GO" id="GO:0003779">
    <property type="term" value="F:actin binding"/>
    <property type="evidence" value="ECO:0007669"/>
    <property type="project" value="UniProtKB-KW"/>
</dbReference>
<feature type="region of interest" description="Disordered" evidence="5">
    <location>
        <begin position="22"/>
        <end position="99"/>
    </location>
</feature>
<evidence type="ECO:0000256" key="1">
    <source>
        <dbReference type="ARBA" id="ARBA00009795"/>
    </source>
</evidence>
<dbReference type="Gene3D" id="6.10.140.2130">
    <property type="match status" value="1"/>
</dbReference>
<comment type="similarity">
    <text evidence="1">Belongs to the phosphatase and actin regulator family.</text>
</comment>
<gene>
    <name evidence="6" type="ORF">ALC56_13380</name>
</gene>
<feature type="region of interest" description="Disordered" evidence="5">
    <location>
        <begin position="235"/>
        <end position="258"/>
    </location>
</feature>
<evidence type="ECO:0000256" key="3">
    <source>
        <dbReference type="ARBA" id="ARBA00023203"/>
    </source>
</evidence>
<dbReference type="Pfam" id="PF02755">
    <property type="entry name" value="RPEL"/>
    <property type="match status" value="3"/>
</dbReference>
<protein>
    <submittedName>
        <fullName evidence="6">Phosphatase and actin regulator 1</fullName>
    </submittedName>
</protein>
<evidence type="ECO:0000256" key="2">
    <source>
        <dbReference type="ARBA" id="ARBA00022737"/>
    </source>
</evidence>
<evidence type="ECO:0000256" key="5">
    <source>
        <dbReference type="SAM" id="MobiDB-lite"/>
    </source>
</evidence>
<reference evidence="6 7" key="1">
    <citation type="submission" date="2016-03" db="EMBL/GenBank/DDBJ databases">
        <title>Trachymyrmex septentrionalis WGS genome.</title>
        <authorList>
            <person name="Nygaard S."/>
            <person name="Hu H."/>
            <person name="Boomsma J."/>
            <person name="Zhang G."/>
        </authorList>
    </citation>
    <scope>NUCLEOTIDE SEQUENCE [LARGE SCALE GENOMIC DNA]</scope>
    <source>
        <strain evidence="6">Tsep2-gDNA-1</strain>
        <tissue evidence="6">Whole body</tissue>
    </source>
</reference>
<feature type="compositionally biased region" description="Gly residues" evidence="5">
    <location>
        <begin position="55"/>
        <end position="64"/>
    </location>
</feature>
<dbReference type="GO" id="GO:0030036">
    <property type="term" value="P:actin cytoskeleton organization"/>
    <property type="evidence" value="ECO:0007669"/>
    <property type="project" value="TreeGrafter"/>
</dbReference>
<feature type="repeat" description="RPEL" evidence="4">
    <location>
        <begin position="479"/>
        <end position="504"/>
    </location>
</feature>
<feature type="repeat" description="RPEL" evidence="4">
    <location>
        <begin position="441"/>
        <end position="466"/>
    </location>
</feature>
<dbReference type="STRING" id="34720.A0A195EX94"/>